<dbReference type="PANTHER" id="PTHR34271:SF1">
    <property type="entry name" value="NUCLEOLAR HISTONE METHYLTRANSFERASE-RELATED PROTEIN"/>
    <property type="match status" value="1"/>
</dbReference>
<proteinExistence type="predicted"/>
<dbReference type="EMBL" id="OU503040">
    <property type="protein sequence ID" value="CAI9762221.1"/>
    <property type="molecule type" value="Genomic_DNA"/>
</dbReference>
<evidence type="ECO:0000313" key="4">
    <source>
        <dbReference type="Proteomes" id="UP000834106"/>
    </source>
</evidence>
<dbReference type="Proteomes" id="UP000834106">
    <property type="component" value="Chromosome 5"/>
</dbReference>
<reference evidence="3" key="1">
    <citation type="submission" date="2023-05" db="EMBL/GenBank/DDBJ databases">
        <authorList>
            <person name="Huff M."/>
        </authorList>
    </citation>
    <scope>NUCLEOTIDE SEQUENCE</scope>
</reference>
<sequence>MRMDAAVDAMISFGFSEEIVRKTVKELLKEYGGDEGWRFIEDNSYIELIEAILRSAEGNNQVKSAQDENHMKDAPAEASCVTTVSLQVTETTDNALLDAVGSSSVAQLPFAKEFGDKGNGYGWGSKDIGLDQNSKYKEIDVMGHSTSSSIPCSPPEFPSPPPVTSLPTGRRHLPCFGWLESDEEDDPNDFVFFNEQVESTPTLRLSEDIKNRTNSNGKSSLDGMDT</sequence>
<organism evidence="3 4">
    <name type="scientific">Fraxinus pennsylvanica</name>
    <dbReference type="NCBI Taxonomy" id="56036"/>
    <lineage>
        <taxon>Eukaryota</taxon>
        <taxon>Viridiplantae</taxon>
        <taxon>Streptophyta</taxon>
        <taxon>Embryophyta</taxon>
        <taxon>Tracheophyta</taxon>
        <taxon>Spermatophyta</taxon>
        <taxon>Magnoliopsida</taxon>
        <taxon>eudicotyledons</taxon>
        <taxon>Gunneridae</taxon>
        <taxon>Pentapetalae</taxon>
        <taxon>asterids</taxon>
        <taxon>lamiids</taxon>
        <taxon>Lamiales</taxon>
        <taxon>Oleaceae</taxon>
        <taxon>Oleeae</taxon>
        <taxon>Fraxinus</taxon>
    </lineage>
</organism>
<dbReference type="PANTHER" id="PTHR34271">
    <property type="entry name" value="NUCLEOLAR HISTONE METHYLTRANSFERASE-RELATED PROTEIN"/>
    <property type="match status" value="1"/>
</dbReference>
<protein>
    <recommendedName>
        <fullName evidence="2">WIYLD domain-containing protein</fullName>
    </recommendedName>
</protein>
<dbReference type="AlphaFoldDB" id="A0AAD2DSM0"/>
<keyword evidence="4" id="KW-1185">Reference proteome</keyword>
<gene>
    <name evidence="3" type="ORF">FPE_LOCUS9651</name>
</gene>
<evidence type="ECO:0000256" key="1">
    <source>
        <dbReference type="SAM" id="MobiDB-lite"/>
    </source>
</evidence>
<dbReference type="InterPro" id="IPR043017">
    <property type="entry name" value="WIYLD_dom_sf"/>
</dbReference>
<evidence type="ECO:0000259" key="2">
    <source>
        <dbReference type="Pfam" id="PF10440"/>
    </source>
</evidence>
<dbReference type="Gene3D" id="1.10.8.850">
    <property type="entry name" value="Histone-lysine N methyltransferase , C-terminal domain-like"/>
    <property type="match status" value="1"/>
</dbReference>
<evidence type="ECO:0000313" key="3">
    <source>
        <dbReference type="EMBL" id="CAI9762221.1"/>
    </source>
</evidence>
<accession>A0AAD2DSM0</accession>
<name>A0AAD2DSM0_9LAMI</name>
<feature type="domain" description="WIYLD" evidence="2">
    <location>
        <begin position="1"/>
        <end position="57"/>
    </location>
</feature>
<feature type="region of interest" description="Disordered" evidence="1">
    <location>
        <begin position="202"/>
        <end position="226"/>
    </location>
</feature>
<dbReference type="InterPro" id="IPR018848">
    <property type="entry name" value="WIYLD_domain"/>
</dbReference>
<dbReference type="Pfam" id="PF10440">
    <property type="entry name" value="WIYLD"/>
    <property type="match status" value="1"/>
</dbReference>